<feature type="compositionally biased region" description="Polar residues" evidence="1">
    <location>
        <begin position="68"/>
        <end position="81"/>
    </location>
</feature>
<dbReference type="OrthoDB" id="337038at2759"/>
<evidence type="ECO:0000256" key="1">
    <source>
        <dbReference type="SAM" id="MobiDB-lite"/>
    </source>
</evidence>
<dbReference type="AlphaFoldDB" id="A0A1L7XFJ6"/>
<evidence type="ECO:0000256" key="2">
    <source>
        <dbReference type="SAM" id="SignalP"/>
    </source>
</evidence>
<dbReference type="InterPro" id="IPR014044">
    <property type="entry name" value="CAP_dom"/>
</dbReference>
<gene>
    <name evidence="4" type="ORF">PAC_13698</name>
</gene>
<keyword evidence="5" id="KW-1185">Reference proteome</keyword>
<evidence type="ECO:0000313" key="4">
    <source>
        <dbReference type="EMBL" id="CZR63801.1"/>
    </source>
</evidence>
<dbReference type="Proteomes" id="UP000184330">
    <property type="component" value="Unassembled WGS sequence"/>
</dbReference>
<keyword evidence="2" id="KW-0732">Signal</keyword>
<feature type="compositionally biased region" description="Low complexity" evidence="1">
    <location>
        <begin position="100"/>
        <end position="111"/>
    </location>
</feature>
<feature type="region of interest" description="Disordered" evidence="1">
    <location>
        <begin position="68"/>
        <end position="111"/>
    </location>
</feature>
<dbReference type="SUPFAM" id="SSF55797">
    <property type="entry name" value="PR-1-like"/>
    <property type="match status" value="1"/>
</dbReference>
<dbReference type="PRINTS" id="PR00837">
    <property type="entry name" value="V5TPXLIKE"/>
</dbReference>
<dbReference type="EMBL" id="FJOG01000024">
    <property type="protein sequence ID" value="CZR63801.1"/>
    <property type="molecule type" value="Genomic_DNA"/>
</dbReference>
<name>A0A1L7XFJ6_9HELO</name>
<protein>
    <recommendedName>
        <fullName evidence="3">SCP domain-containing protein</fullName>
    </recommendedName>
</protein>
<dbReference type="InterPro" id="IPR001283">
    <property type="entry name" value="CRISP-related"/>
</dbReference>
<dbReference type="PANTHER" id="PTHR10334">
    <property type="entry name" value="CYSTEINE-RICH SECRETORY PROTEIN-RELATED"/>
    <property type="match status" value="1"/>
</dbReference>
<feature type="domain" description="SCP" evidence="3">
    <location>
        <begin position="149"/>
        <end position="299"/>
    </location>
</feature>
<dbReference type="Gene3D" id="3.40.33.10">
    <property type="entry name" value="CAP"/>
    <property type="match status" value="1"/>
</dbReference>
<feature type="signal peptide" evidence="2">
    <location>
        <begin position="1"/>
        <end position="17"/>
    </location>
</feature>
<feature type="chain" id="PRO_5013086501" description="SCP domain-containing protein" evidence="2">
    <location>
        <begin position="18"/>
        <end position="319"/>
    </location>
</feature>
<dbReference type="STRING" id="576137.A0A1L7XFJ6"/>
<dbReference type="Pfam" id="PF00188">
    <property type="entry name" value="CAP"/>
    <property type="match status" value="1"/>
</dbReference>
<proteinExistence type="predicted"/>
<evidence type="ECO:0000259" key="3">
    <source>
        <dbReference type="SMART" id="SM00198"/>
    </source>
</evidence>
<accession>A0A1L7XFJ6</accession>
<organism evidence="4 5">
    <name type="scientific">Phialocephala subalpina</name>
    <dbReference type="NCBI Taxonomy" id="576137"/>
    <lineage>
        <taxon>Eukaryota</taxon>
        <taxon>Fungi</taxon>
        <taxon>Dikarya</taxon>
        <taxon>Ascomycota</taxon>
        <taxon>Pezizomycotina</taxon>
        <taxon>Leotiomycetes</taxon>
        <taxon>Helotiales</taxon>
        <taxon>Mollisiaceae</taxon>
        <taxon>Phialocephala</taxon>
        <taxon>Phialocephala fortinii species complex</taxon>
    </lineage>
</organism>
<evidence type="ECO:0000313" key="5">
    <source>
        <dbReference type="Proteomes" id="UP000184330"/>
    </source>
</evidence>
<sequence>MRSSIIVGSLCAALAVASPIHKAVQKKDLVWDITTEIIYITVTEGEPLPTSSAVPKVTIHTTVTASSSKAHNHVKPSSTSVYVAPAPTTTSTTPPPPPTTSTTSTTPAPAPTYSTEAAPVVVASTSTPAVVAAVSTSSTAAASVASPTDYQSTAIYHHAKHRANHSASALEWDDTLATYALATANTCVFAHDMTEGGGGYGQNLAAYGTTSDVSSLDKSTLVADAITNQWYYGEAANVPYGQDSPAVTNVPEFLHFTALIWKASTKVGCATVECGAGTIFSYASLYTVCDYSSEGNVLGEFIANVAEPLDLSGITATIS</sequence>
<dbReference type="InterPro" id="IPR035940">
    <property type="entry name" value="CAP_sf"/>
</dbReference>
<reference evidence="4 5" key="1">
    <citation type="submission" date="2016-03" db="EMBL/GenBank/DDBJ databases">
        <authorList>
            <person name="Ploux O."/>
        </authorList>
    </citation>
    <scope>NUCLEOTIDE SEQUENCE [LARGE SCALE GENOMIC DNA]</scope>
    <source>
        <strain evidence="4 5">UAMH 11012</strain>
    </source>
</reference>
<dbReference type="SMART" id="SM00198">
    <property type="entry name" value="SCP"/>
    <property type="match status" value="1"/>
</dbReference>